<feature type="transmembrane region" description="Helical" evidence="6">
    <location>
        <begin position="86"/>
        <end position="105"/>
    </location>
</feature>
<organism evidence="9">
    <name type="scientific">Geoglobus ahangari</name>
    <dbReference type="NCBI Taxonomy" id="113653"/>
    <lineage>
        <taxon>Archaea</taxon>
        <taxon>Methanobacteriati</taxon>
        <taxon>Methanobacteriota</taxon>
        <taxon>Archaeoglobi</taxon>
        <taxon>Archaeoglobales</taxon>
        <taxon>Archaeoglobaceae</taxon>
        <taxon>Geoglobus</taxon>
    </lineage>
</organism>
<evidence type="ECO:0000313" key="9">
    <source>
        <dbReference type="EMBL" id="HGE66353.1"/>
    </source>
</evidence>
<dbReference type="InterPro" id="IPR009655">
    <property type="entry name" value="Preflagellin_peptidase_C"/>
</dbReference>
<evidence type="ECO:0000256" key="4">
    <source>
        <dbReference type="ARBA" id="ARBA00022989"/>
    </source>
</evidence>
<sequence length="239" mass="27437">MRDELSLAKFLIGLAFLIVASKMDLDKREVPNKVWKYMFLAIFPLTLIELILYDGLFIAAIQTALVVGLALLFYYLGLYGGADAKALIVLAVLFPHYPEFLFFPLYSGLSFAFSTLFNSVIFAPFLPIVFFFRNVTKEGFNRKNLPYYFIGKRVDVNEIPEHHALLEFIDERGNLVRVRRGVEPNKAIIKRLKEEGIKKVWVTPQIPFIVFITFGYVVAFFIGSPIEFLIQRCFLSQSP</sequence>
<evidence type="ECO:0000259" key="8">
    <source>
        <dbReference type="Pfam" id="PF06847"/>
    </source>
</evidence>
<evidence type="ECO:0000256" key="1">
    <source>
        <dbReference type="ARBA" id="ARBA00004651"/>
    </source>
</evidence>
<dbReference type="InterPro" id="IPR052218">
    <property type="entry name" value="Preflagellin_Peptidase"/>
</dbReference>
<feature type="domain" description="Preflagellin peptidase C-terminal" evidence="8">
    <location>
        <begin position="143"/>
        <end position="223"/>
    </location>
</feature>
<reference evidence="9" key="1">
    <citation type="journal article" date="2020" name="mSystems">
        <title>Genome- and Community-Level Interaction Insights into Carbon Utilization and Element Cycling Functions of Hydrothermarchaeota in Hydrothermal Sediment.</title>
        <authorList>
            <person name="Zhou Z."/>
            <person name="Liu Y."/>
            <person name="Xu W."/>
            <person name="Pan J."/>
            <person name="Luo Z.H."/>
            <person name="Li M."/>
        </authorList>
    </citation>
    <scope>NUCLEOTIDE SEQUENCE [LARGE SCALE GENOMIC DNA]</scope>
    <source>
        <strain evidence="9">SpSt-97</strain>
    </source>
</reference>
<comment type="subcellular location">
    <subcellularLocation>
        <location evidence="1">Cell membrane</location>
        <topology evidence="1">Multi-pass membrane protein</topology>
    </subcellularLocation>
</comment>
<accession>A0A7C3UKK8</accession>
<evidence type="ECO:0000256" key="6">
    <source>
        <dbReference type="SAM" id="Phobius"/>
    </source>
</evidence>
<dbReference type="Pfam" id="PF01478">
    <property type="entry name" value="Peptidase_A24"/>
    <property type="match status" value="1"/>
</dbReference>
<evidence type="ECO:0000259" key="7">
    <source>
        <dbReference type="Pfam" id="PF01478"/>
    </source>
</evidence>
<gene>
    <name evidence="9" type="ORF">ENX77_04420</name>
</gene>
<comment type="caution">
    <text evidence="9">The sequence shown here is derived from an EMBL/GenBank/DDBJ whole genome shotgun (WGS) entry which is preliminary data.</text>
</comment>
<dbReference type="Pfam" id="PF06847">
    <property type="entry name" value="Arc_PepC_II"/>
    <property type="match status" value="1"/>
</dbReference>
<dbReference type="GO" id="GO:0005886">
    <property type="term" value="C:plasma membrane"/>
    <property type="evidence" value="ECO:0007669"/>
    <property type="project" value="UniProtKB-SubCell"/>
</dbReference>
<feature type="transmembrane region" description="Helical" evidence="6">
    <location>
        <begin position="59"/>
        <end position="79"/>
    </location>
</feature>
<feature type="transmembrane region" description="Helical" evidence="6">
    <location>
        <begin position="37"/>
        <end position="53"/>
    </location>
</feature>
<feature type="transmembrane region" description="Helical" evidence="6">
    <location>
        <begin position="200"/>
        <end position="222"/>
    </location>
</feature>
<evidence type="ECO:0000256" key="3">
    <source>
        <dbReference type="ARBA" id="ARBA00022692"/>
    </source>
</evidence>
<dbReference type="AlphaFoldDB" id="A0A7C3UKK8"/>
<keyword evidence="2" id="KW-1003">Cell membrane</keyword>
<dbReference type="Gene3D" id="1.20.120.1220">
    <property type="match status" value="1"/>
</dbReference>
<protein>
    <submittedName>
        <fullName evidence="9">A24 family peptidase</fullName>
    </submittedName>
</protein>
<keyword evidence="3 6" id="KW-0812">Transmembrane</keyword>
<evidence type="ECO:0000256" key="5">
    <source>
        <dbReference type="ARBA" id="ARBA00023136"/>
    </source>
</evidence>
<dbReference type="PANTHER" id="PTHR36506">
    <property type="entry name" value="PREFLAGELLIN PEPTIDASE"/>
    <property type="match status" value="1"/>
</dbReference>
<feature type="domain" description="Prepilin type IV endopeptidase peptidase" evidence="7">
    <location>
        <begin position="12"/>
        <end position="105"/>
    </location>
</feature>
<keyword evidence="4 6" id="KW-1133">Transmembrane helix</keyword>
<keyword evidence="5 6" id="KW-0472">Membrane</keyword>
<dbReference type="GO" id="GO:0004190">
    <property type="term" value="F:aspartic-type endopeptidase activity"/>
    <property type="evidence" value="ECO:0007669"/>
    <property type="project" value="InterPro"/>
</dbReference>
<dbReference type="Gene3D" id="6.10.250.3240">
    <property type="match status" value="1"/>
</dbReference>
<proteinExistence type="predicted"/>
<dbReference type="InterPro" id="IPR000045">
    <property type="entry name" value="Prepilin_IV_endopep_pep"/>
</dbReference>
<name>A0A7C3UKK8_9EURY</name>
<dbReference type="EMBL" id="DTPI01000028">
    <property type="protein sequence ID" value="HGE66353.1"/>
    <property type="molecule type" value="Genomic_DNA"/>
</dbReference>
<dbReference type="PANTHER" id="PTHR36506:SF1">
    <property type="entry name" value="PREFLAGELLIN PEPTIDASE"/>
    <property type="match status" value="1"/>
</dbReference>
<evidence type="ECO:0000256" key="2">
    <source>
        <dbReference type="ARBA" id="ARBA00022475"/>
    </source>
</evidence>
<feature type="transmembrane region" description="Helical" evidence="6">
    <location>
        <begin position="6"/>
        <end position="25"/>
    </location>
</feature>
<feature type="transmembrane region" description="Helical" evidence="6">
    <location>
        <begin position="111"/>
        <end position="132"/>
    </location>
</feature>